<dbReference type="EMBL" id="JAYJJQ010000032">
    <property type="protein sequence ID" value="MEB3071692.1"/>
    <property type="molecule type" value="Genomic_DNA"/>
</dbReference>
<sequence length="159" mass="17575">MNKPVTEGPSIDIDDDELVRRFPGEPITHDNAGHYRGRLRRELLLNRCCRCGTWHQPHKPVCPACWSGAVVPTPVAGTGTIHLAIFLHQGPPAEGVDYRTPYPVVTVELDEQAGLRFTSTVADADNDQIIIGRRVALAWRTRHGSPLPVFTLVEEAAPR</sequence>
<feature type="domain" description="ChsH2 C-terminal OB-fold" evidence="1">
    <location>
        <begin position="74"/>
        <end position="140"/>
    </location>
</feature>
<protein>
    <submittedName>
        <fullName evidence="3">OB-fold domain-containing protein</fullName>
    </submittedName>
</protein>
<dbReference type="PANTHER" id="PTHR34075">
    <property type="entry name" value="BLR3430 PROTEIN"/>
    <property type="match status" value="1"/>
</dbReference>
<dbReference type="InterPro" id="IPR052513">
    <property type="entry name" value="Thioester_dehydratase-like"/>
</dbReference>
<dbReference type="PANTHER" id="PTHR34075:SF5">
    <property type="entry name" value="BLR3430 PROTEIN"/>
    <property type="match status" value="1"/>
</dbReference>
<dbReference type="Pfam" id="PF12172">
    <property type="entry name" value="zf-ChsH2"/>
    <property type="match status" value="1"/>
</dbReference>
<organism evidence="3 4">
    <name type="scientific">[Mycobacterium] vasticus</name>
    <dbReference type="NCBI Taxonomy" id="2875777"/>
    <lineage>
        <taxon>Bacteria</taxon>
        <taxon>Bacillati</taxon>
        <taxon>Actinomycetota</taxon>
        <taxon>Actinomycetes</taxon>
        <taxon>Mycobacteriales</taxon>
        <taxon>Mycobacteriaceae</taxon>
        <taxon>Mycolicibacter</taxon>
    </lineage>
</organism>
<evidence type="ECO:0000259" key="1">
    <source>
        <dbReference type="Pfam" id="PF01796"/>
    </source>
</evidence>
<keyword evidence="4" id="KW-1185">Reference proteome</keyword>
<evidence type="ECO:0000313" key="3">
    <source>
        <dbReference type="EMBL" id="MEB3071692.1"/>
    </source>
</evidence>
<comment type="caution">
    <text evidence="3">The sequence shown here is derived from an EMBL/GenBank/DDBJ whole genome shotgun (WGS) entry which is preliminary data.</text>
</comment>
<dbReference type="Pfam" id="PF01796">
    <property type="entry name" value="OB_ChsH2_C"/>
    <property type="match status" value="1"/>
</dbReference>
<proteinExistence type="predicted"/>
<reference evidence="3 4" key="1">
    <citation type="submission" date="2023-12" db="EMBL/GenBank/DDBJ databases">
        <title>Description of new species of Mycobacterium terrae complex isolated from sewage at the Sao Paulo Zoological Park Foundation in Brazil.</title>
        <authorList>
            <person name="Romagnoli C.L."/>
            <person name="Conceicao E.C."/>
            <person name="Machado E."/>
            <person name="Barreto L.B.P.F."/>
            <person name="Sharma A."/>
            <person name="Silva N.M."/>
            <person name="Marques L.E."/>
            <person name="Juliana M.A."/>
            <person name="Lourenco M.C.S."/>
            <person name="Digiampietri L.A."/>
            <person name="Suffys P.N."/>
            <person name="Viana-Niero C."/>
        </authorList>
    </citation>
    <scope>NUCLEOTIDE SEQUENCE [LARGE SCALE GENOMIC DNA]</scope>
    <source>
        <strain evidence="3 4">MYC017</strain>
    </source>
</reference>
<evidence type="ECO:0000259" key="2">
    <source>
        <dbReference type="Pfam" id="PF12172"/>
    </source>
</evidence>
<dbReference type="Proteomes" id="UP001299283">
    <property type="component" value="Unassembled WGS sequence"/>
</dbReference>
<dbReference type="RefSeq" id="WP_225397584.1">
    <property type="nucleotide sequence ID" value="NZ_JAYJJQ010000032.1"/>
</dbReference>
<feature type="domain" description="ChsH2 rubredoxin-like zinc ribbon" evidence="2">
    <location>
        <begin position="39"/>
        <end position="70"/>
    </location>
</feature>
<dbReference type="InterPro" id="IPR002878">
    <property type="entry name" value="ChsH2_C"/>
</dbReference>
<name>A0ABU5Z2R3_9MYCO</name>
<dbReference type="SUPFAM" id="SSF50249">
    <property type="entry name" value="Nucleic acid-binding proteins"/>
    <property type="match status" value="1"/>
</dbReference>
<dbReference type="InterPro" id="IPR022002">
    <property type="entry name" value="ChsH2_Znr"/>
</dbReference>
<evidence type="ECO:0000313" key="4">
    <source>
        <dbReference type="Proteomes" id="UP001299283"/>
    </source>
</evidence>
<gene>
    <name evidence="3" type="ORF">K5L39_21180</name>
</gene>
<dbReference type="InterPro" id="IPR012340">
    <property type="entry name" value="NA-bd_OB-fold"/>
</dbReference>
<accession>A0ABU5Z2R3</accession>